<dbReference type="SMART" id="SM00382">
    <property type="entry name" value="AAA"/>
    <property type="match status" value="1"/>
</dbReference>
<reference evidence="7" key="1">
    <citation type="submission" date="2019-02" db="EMBL/GenBank/DDBJ databases">
        <authorList>
            <person name="Gruber-Vodicka R. H."/>
            <person name="Seah K. B. B."/>
        </authorList>
    </citation>
    <scope>NUCLEOTIDE SEQUENCE</scope>
    <source>
        <strain evidence="7">BECK_BZ15</strain>
    </source>
</reference>
<keyword evidence="1" id="KW-0813">Transport</keyword>
<keyword evidence="2" id="KW-0547">Nucleotide-binding</keyword>
<evidence type="ECO:0000256" key="5">
    <source>
        <dbReference type="ARBA" id="ARBA00037066"/>
    </source>
</evidence>
<accession>A0A450RT98</accession>
<evidence type="ECO:0000256" key="4">
    <source>
        <dbReference type="ARBA" id="ARBA00022967"/>
    </source>
</evidence>
<dbReference type="Gene3D" id="3.40.50.300">
    <property type="entry name" value="P-loop containing nucleotide triphosphate hydrolases"/>
    <property type="match status" value="1"/>
</dbReference>
<dbReference type="CDD" id="cd03214">
    <property type="entry name" value="ABC_Iron-Siderophores_B12_Hemin"/>
    <property type="match status" value="1"/>
</dbReference>
<dbReference type="PANTHER" id="PTHR42794:SF1">
    <property type="entry name" value="HEMIN IMPORT ATP-BINDING PROTEIN HMUV"/>
    <property type="match status" value="1"/>
</dbReference>
<protein>
    <submittedName>
        <fullName evidence="7">Iron complex transport system ATP-binding protein</fullName>
    </submittedName>
</protein>
<dbReference type="GO" id="GO:0016887">
    <property type="term" value="F:ATP hydrolysis activity"/>
    <property type="evidence" value="ECO:0007669"/>
    <property type="project" value="InterPro"/>
</dbReference>
<evidence type="ECO:0000256" key="2">
    <source>
        <dbReference type="ARBA" id="ARBA00022741"/>
    </source>
</evidence>
<dbReference type="PANTHER" id="PTHR42794">
    <property type="entry name" value="HEMIN IMPORT ATP-BINDING PROTEIN HMUV"/>
    <property type="match status" value="1"/>
</dbReference>
<dbReference type="InterPro" id="IPR003439">
    <property type="entry name" value="ABC_transporter-like_ATP-bd"/>
</dbReference>
<dbReference type="PROSITE" id="PS00211">
    <property type="entry name" value="ABC_TRANSPORTER_1"/>
    <property type="match status" value="1"/>
</dbReference>
<dbReference type="AlphaFoldDB" id="A0A450RT98"/>
<evidence type="ECO:0000259" key="6">
    <source>
        <dbReference type="PROSITE" id="PS50893"/>
    </source>
</evidence>
<evidence type="ECO:0000256" key="1">
    <source>
        <dbReference type="ARBA" id="ARBA00022448"/>
    </source>
</evidence>
<dbReference type="InterPro" id="IPR027417">
    <property type="entry name" value="P-loop_NTPase"/>
</dbReference>
<keyword evidence="4" id="KW-1278">Translocase</keyword>
<evidence type="ECO:0000313" key="7">
    <source>
        <dbReference type="EMBL" id="VFJ42275.1"/>
    </source>
</evidence>
<organism evidence="7">
    <name type="scientific">Candidatus Kentrum sp. FW</name>
    <dbReference type="NCBI Taxonomy" id="2126338"/>
    <lineage>
        <taxon>Bacteria</taxon>
        <taxon>Pseudomonadati</taxon>
        <taxon>Pseudomonadota</taxon>
        <taxon>Gammaproteobacteria</taxon>
        <taxon>Candidatus Kentrum</taxon>
    </lineage>
</organism>
<gene>
    <name evidence="7" type="ORF">BECKFW1821A_GA0114235_100132</name>
</gene>
<sequence length="286" mass="30536">MNGQVMNERAMNELAGKGLRVVLAGKTVLREMDITIRPGFLTGILGPNGAGKSTLARALLGYLPLAGGRVTLGEKEIKSYSSGERARRIGYLAQGHTIHWPLLVEKVVELGRLPHRRGGQSATTMVTGTDRQAVERALEQAGIAHLRGRTMDTLSGGEKARVLLARVLAGEPGVLLADEPLAGLDPAYQLRIVALLRELAGQGLAVAVVMHDLTLAARFCDRVALLRDGALLAEGTPGQVLTDTHLASSFGIEARRAGIVGEPVLVPWRTMGELETGSESIRRARR</sequence>
<dbReference type="SUPFAM" id="SSF52540">
    <property type="entry name" value="P-loop containing nucleoside triphosphate hydrolases"/>
    <property type="match status" value="1"/>
</dbReference>
<evidence type="ECO:0000256" key="3">
    <source>
        <dbReference type="ARBA" id="ARBA00022840"/>
    </source>
</evidence>
<dbReference type="EMBL" id="CAADEW010000001">
    <property type="protein sequence ID" value="VFJ42275.1"/>
    <property type="molecule type" value="Genomic_DNA"/>
</dbReference>
<dbReference type="InterPro" id="IPR003593">
    <property type="entry name" value="AAA+_ATPase"/>
</dbReference>
<keyword evidence="3 7" id="KW-0067">ATP-binding</keyword>
<feature type="domain" description="ABC transporter" evidence="6">
    <location>
        <begin position="14"/>
        <end position="253"/>
    </location>
</feature>
<dbReference type="InterPro" id="IPR017871">
    <property type="entry name" value="ABC_transporter-like_CS"/>
</dbReference>
<dbReference type="GO" id="GO:0005524">
    <property type="term" value="F:ATP binding"/>
    <property type="evidence" value="ECO:0007669"/>
    <property type="project" value="UniProtKB-KW"/>
</dbReference>
<name>A0A450RT98_9GAMM</name>
<proteinExistence type="predicted"/>
<dbReference type="PROSITE" id="PS50893">
    <property type="entry name" value="ABC_TRANSPORTER_2"/>
    <property type="match status" value="1"/>
</dbReference>
<comment type="function">
    <text evidence="5">Part of the ABC transporter complex HmuTUV involved in hemin import. Responsible for energy coupling to the transport system.</text>
</comment>
<dbReference type="Pfam" id="PF00005">
    <property type="entry name" value="ABC_tran"/>
    <property type="match status" value="1"/>
</dbReference>